<dbReference type="GO" id="GO:0003676">
    <property type="term" value="F:nucleic acid binding"/>
    <property type="evidence" value="ECO:0007669"/>
    <property type="project" value="InterPro"/>
</dbReference>
<evidence type="ECO:0000313" key="1">
    <source>
        <dbReference type="EMBL" id="WOL20168.1"/>
    </source>
</evidence>
<keyword evidence="2" id="KW-1185">Reference proteome</keyword>
<organism evidence="1 2">
    <name type="scientific">Canna indica</name>
    <name type="common">Indian-shot</name>
    <dbReference type="NCBI Taxonomy" id="4628"/>
    <lineage>
        <taxon>Eukaryota</taxon>
        <taxon>Viridiplantae</taxon>
        <taxon>Streptophyta</taxon>
        <taxon>Embryophyta</taxon>
        <taxon>Tracheophyta</taxon>
        <taxon>Spermatophyta</taxon>
        <taxon>Magnoliopsida</taxon>
        <taxon>Liliopsida</taxon>
        <taxon>Zingiberales</taxon>
        <taxon>Cannaceae</taxon>
        <taxon>Canna</taxon>
    </lineage>
</organism>
<protein>
    <recommendedName>
        <fullName evidence="3">Integrase catalytic domain-containing protein</fullName>
    </recommendedName>
</protein>
<dbReference type="Proteomes" id="UP001327560">
    <property type="component" value="Chromosome 9"/>
</dbReference>
<proteinExistence type="predicted"/>
<dbReference type="PANTHER" id="PTHR48475">
    <property type="entry name" value="RIBONUCLEASE H"/>
    <property type="match status" value="1"/>
</dbReference>
<dbReference type="Gene3D" id="3.30.420.10">
    <property type="entry name" value="Ribonuclease H-like superfamily/Ribonuclease H"/>
    <property type="match status" value="1"/>
</dbReference>
<dbReference type="AlphaFoldDB" id="A0AAQ3L7G9"/>
<evidence type="ECO:0000313" key="2">
    <source>
        <dbReference type="Proteomes" id="UP001327560"/>
    </source>
</evidence>
<dbReference type="EMBL" id="CP136898">
    <property type="protein sequence ID" value="WOL20168.1"/>
    <property type="molecule type" value="Genomic_DNA"/>
</dbReference>
<dbReference type="SUPFAM" id="SSF53098">
    <property type="entry name" value="Ribonuclease H-like"/>
    <property type="match status" value="1"/>
</dbReference>
<name>A0AAQ3L7G9_9LILI</name>
<reference evidence="1 2" key="1">
    <citation type="submission" date="2023-10" db="EMBL/GenBank/DDBJ databases">
        <title>Chromosome-scale genome assembly provides insights into flower coloration mechanisms of Canna indica.</title>
        <authorList>
            <person name="Li C."/>
        </authorList>
    </citation>
    <scope>NUCLEOTIDE SEQUENCE [LARGE SCALE GENOMIC DNA]</scope>
    <source>
        <tissue evidence="1">Flower</tissue>
    </source>
</reference>
<sequence>MNVDCILHVKKCNKCQRFSGVSQLHPSHCTVRTLADHFINGASTSSPVPPASGKIMYEIPHELVRNNITQFTDQRFQKFCSDLNIRQLFSSVEHPLKNGLAEATNKVIFMRLKKKLDRVKEHWVKELPEIEPQRKLVGEEKLAPNWEDPYGITEVIRKGAYIIAELSRRELPRSWNVASMRAYYY</sequence>
<dbReference type="InterPro" id="IPR036397">
    <property type="entry name" value="RNaseH_sf"/>
</dbReference>
<dbReference type="InterPro" id="IPR012337">
    <property type="entry name" value="RNaseH-like_sf"/>
</dbReference>
<accession>A0AAQ3L7G9</accession>
<gene>
    <name evidence="1" type="ORF">Cni_G28970</name>
</gene>
<evidence type="ECO:0008006" key="3">
    <source>
        <dbReference type="Google" id="ProtNLM"/>
    </source>
</evidence>
<dbReference type="PANTHER" id="PTHR48475:SF2">
    <property type="entry name" value="RIBONUCLEASE H"/>
    <property type="match status" value="1"/>
</dbReference>